<gene>
    <name evidence="2" type="ORF">GCM10022235_18480</name>
</gene>
<protein>
    <recommendedName>
        <fullName evidence="1">YxiG-like domain-containing protein</fullName>
    </recommendedName>
</protein>
<dbReference type="EMBL" id="BAABAA010000002">
    <property type="protein sequence ID" value="GAA3551094.1"/>
    <property type="molecule type" value="Genomic_DNA"/>
</dbReference>
<dbReference type="Pfam" id="PF24712">
    <property type="entry name" value="YxiG_2"/>
    <property type="match status" value="1"/>
</dbReference>
<dbReference type="InterPro" id="IPR058188">
    <property type="entry name" value="YxiG-like"/>
</dbReference>
<evidence type="ECO:0000313" key="3">
    <source>
        <dbReference type="Proteomes" id="UP001501222"/>
    </source>
</evidence>
<proteinExistence type="predicted"/>
<sequence>MDAHQITAAFDDIYDHALVFHGYTDYMRDYDVLIYTTADPQSGIAPEYLRYRFKHCVRASVTTSVSPDVWTRSLDDRLLDFDQGCELDGLVWGVRWHPLYPGAKLLPTTPETATWSAQLGQPVHEATIETNIHAITLVFADLSVDRVDPGYAPFTVTQDD</sequence>
<accession>A0ABP6WKG5</accession>
<evidence type="ECO:0000259" key="1">
    <source>
        <dbReference type="Pfam" id="PF24712"/>
    </source>
</evidence>
<name>A0ABP6WKG5_9ACTN</name>
<organism evidence="2 3">
    <name type="scientific">Kribbella ginsengisoli</name>
    <dbReference type="NCBI Taxonomy" id="363865"/>
    <lineage>
        <taxon>Bacteria</taxon>
        <taxon>Bacillati</taxon>
        <taxon>Actinomycetota</taxon>
        <taxon>Actinomycetes</taxon>
        <taxon>Propionibacteriales</taxon>
        <taxon>Kribbellaceae</taxon>
        <taxon>Kribbella</taxon>
    </lineage>
</organism>
<dbReference type="Proteomes" id="UP001501222">
    <property type="component" value="Unassembled WGS sequence"/>
</dbReference>
<comment type="caution">
    <text evidence="2">The sequence shown here is derived from an EMBL/GenBank/DDBJ whole genome shotgun (WGS) entry which is preliminary data.</text>
</comment>
<reference evidence="3" key="1">
    <citation type="journal article" date="2019" name="Int. J. Syst. Evol. Microbiol.">
        <title>The Global Catalogue of Microorganisms (GCM) 10K type strain sequencing project: providing services to taxonomists for standard genome sequencing and annotation.</title>
        <authorList>
            <consortium name="The Broad Institute Genomics Platform"/>
            <consortium name="The Broad Institute Genome Sequencing Center for Infectious Disease"/>
            <person name="Wu L."/>
            <person name="Ma J."/>
        </authorList>
    </citation>
    <scope>NUCLEOTIDE SEQUENCE [LARGE SCALE GENOMIC DNA]</scope>
    <source>
        <strain evidence="3">JCM 16928</strain>
    </source>
</reference>
<feature type="domain" description="YxiG-like" evidence="1">
    <location>
        <begin position="2"/>
        <end position="156"/>
    </location>
</feature>
<dbReference type="RefSeq" id="WP_344839384.1">
    <property type="nucleotide sequence ID" value="NZ_BAABAA010000002.1"/>
</dbReference>
<evidence type="ECO:0000313" key="2">
    <source>
        <dbReference type="EMBL" id="GAA3551094.1"/>
    </source>
</evidence>
<keyword evidence="3" id="KW-1185">Reference proteome</keyword>